<dbReference type="EMBL" id="QPFP01000168">
    <property type="protein sequence ID" value="TEB19845.1"/>
    <property type="molecule type" value="Genomic_DNA"/>
</dbReference>
<evidence type="ECO:0000313" key="3">
    <source>
        <dbReference type="Proteomes" id="UP000298030"/>
    </source>
</evidence>
<protein>
    <recommendedName>
        <fullName evidence="1">G domain-containing protein</fullName>
    </recommendedName>
</protein>
<dbReference type="InterPro" id="IPR006073">
    <property type="entry name" value="GTP-bd"/>
</dbReference>
<reference evidence="2 3" key="1">
    <citation type="journal article" date="2019" name="Nat. Ecol. Evol.">
        <title>Megaphylogeny resolves global patterns of mushroom evolution.</title>
        <authorList>
            <person name="Varga T."/>
            <person name="Krizsan K."/>
            <person name="Foldi C."/>
            <person name="Dima B."/>
            <person name="Sanchez-Garcia M."/>
            <person name="Sanchez-Ramirez S."/>
            <person name="Szollosi G.J."/>
            <person name="Szarkandi J.G."/>
            <person name="Papp V."/>
            <person name="Albert L."/>
            <person name="Andreopoulos W."/>
            <person name="Angelini C."/>
            <person name="Antonin V."/>
            <person name="Barry K.W."/>
            <person name="Bougher N.L."/>
            <person name="Buchanan P."/>
            <person name="Buyck B."/>
            <person name="Bense V."/>
            <person name="Catcheside P."/>
            <person name="Chovatia M."/>
            <person name="Cooper J."/>
            <person name="Damon W."/>
            <person name="Desjardin D."/>
            <person name="Finy P."/>
            <person name="Geml J."/>
            <person name="Haridas S."/>
            <person name="Hughes K."/>
            <person name="Justo A."/>
            <person name="Karasinski D."/>
            <person name="Kautmanova I."/>
            <person name="Kiss B."/>
            <person name="Kocsube S."/>
            <person name="Kotiranta H."/>
            <person name="LaButti K.M."/>
            <person name="Lechner B.E."/>
            <person name="Liimatainen K."/>
            <person name="Lipzen A."/>
            <person name="Lukacs Z."/>
            <person name="Mihaltcheva S."/>
            <person name="Morgado L.N."/>
            <person name="Niskanen T."/>
            <person name="Noordeloos M.E."/>
            <person name="Ohm R.A."/>
            <person name="Ortiz-Santana B."/>
            <person name="Ovrebo C."/>
            <person name="Racz N."/>
            <person name="Riley R."/>
            <person name="Savchenko A."/>
            <person name="Shiryaev A."/>
            <person name="Soop K."/>
            <person name="Spirin V."/>
            <person name="Szebenyi C."/>
            <person name="Tomsovsky M."/>
            <person name="Tulloss R.E."/>
            <person name="Uehling J."/>
            <person name="Grigoriev I.V."/>
            <person name="Vagvolgyi C."/>
            <person name="Papp T."/>
            <person name="Martin F.M."/>
            <person name="Miettinen O."/>
            <person name="Hibbett D.S."/>
            <person name="Nagy L.G."/>
        </authorList>
    </citation>
    <scope>NUCLEOTIDE SEQUENCE [LARGE SCALE GENOMIC DNA]</scope>
    <source>
        <strain evidence="2 3">FP101781</strain>
    </source>
</reference>
<dbReference type="InterPro" id="IPR027417">
    <property type="entry name" value="P-loop_NTPase"/>
</dbReference>
<comment type="caution">
    <text evidence="2">The sequence shown here is derived from an EMBL/GenBank/DDBJ whole genome shotgun (WGS) entry which is preliminary data.</text>
</comment>
<evidence type="ECO:0000313" key="2">
    <source>
        <dbReference type="EMBL" id="TEB19845.1"/>
    </source>
</evidence>
<feature type="domain" description="G" evidence="1">
    <location>
        <begin position="14"/>
        <end position="87"/>
    </location>
</feature>
<dbReference type="GO" id="GO:0005525">
    <property type="term" value="F:GTP binding"/>
    <property type="evidence" value="ECO:0007669"/>
    <property type="project" value="InterPro"/>
</dbReference>
<proteinExistence type="predicted"/>
<accession>A0A4Y7SEI2</accession>
<keyword evidence="3" id="KW-1185">Reference proteome</keyword>
<dbReference type="Gene3D" id="3.40.50.300">
    <property type="entry name" value="P-loop containing nucleotide triphosphate hydrolases"/>
    <property type="match status" value="1"/>
</dbReference>
<name>A0A4Y7SEI2_COPMI</name>
<gene>
    <name evidence="2" type="ORF">FA13DRAFT_304575</name>
</gene>
<dbReference type="Proteomes" id="UP000298030">
    <property type="component" value="Unassembled WGS sequence"/>
</dbReference>
<evidence type="ECO:0000259" key="1">
    <source>
        <dbReference type="Pfam" id="PF01926"/>
    </source>
</evidence>
<dbReference type="Pfam" id="PF01926">
    <property type="entry name" value="MMR_HSR1"/>
    <property type="match status" value="1"/>
</dbReference>
<dbReference type="STRING" id="71717.A0A4Y7SEI2"/>
<organism evidence="2 3">
    <name type="scientific">Coprinellus micaceus</name>
    <name type="common">Glistening ink-cap mushroom</name>
    <name type="synonym">Coprinus micaceus</name>
    <dbReference type="NCBI Taxonomy" id="71717"/>
    <lineage>
        <taxon>Eukaryota</taxon>
        <taxon>Fungi</taxon>
        <taxon>Dikarya</taxon>
        <taxon>Basidiomycota</taxon>
        <taxon>Agaricomycotina</taxon>
        <taxon>Agaricomycetes</taxon>
        <taxon>Agaricomycetidae</taxon>
        <taxon>Agaricales</taxon>
        <taxon>Agaricineae</taxon>
        <taxon>Psathyrellaceae</taxon>
        <taxon>Coprinellus</taxon>
    </lineage>
</organism>
<sequence>MPRHLSKLRCQYRLIGHGGSGRSTFINDLLPEGAEKMEVSSKLGACTKEVAHTVIDSTSFSDATRRVCSRNFRLVLVDTPGLDVEGQADSAVFQKLSEWSKKWIPESGCKSGVVVLHEVGASRAMDAHDIATLAKSFEIMVGTTKWKYLGGRNGDTHQDQLVKLWAGSLERRQFCMLKQGTHPWTLINTLLPRIEARNKIDFWKTFDAMLPERRKIEVDHDAKREVVKQEVKESLGRMFANAIRRMFGRPPKGKRKDKGQGH</sequence>
<dbReference type="SUPFAM" id="SSF52540">
    <property type="entry name" value="P-loop containing nucleoside triphosphate hydrolases"/>
    <property type="match status" value="1"/>
</dbReference>
<dbReference type="AlphaFoldDB" id="A0A4Y7SEI2"/>